<proteinExistence type="evidence at transcript level"/>
<evidence type="ECO:0000313" key="2">
    <source>
        <dbReference type="EMBL" id="AFK38077.1"/>
    </source>
</evidence>
<feature type="compositionally biased region" description="Polar residues" evidence="1">
    <location>
        <begin position="41"/>
        <end position="56"/>
    </location>
</feature>
<feature type="region of interest" description="Disordered" evidence="1">
    <location>
        <begin position="1"/>
        <end position="56"/>
    </location>
</feature>
<accession>I3SCT5</accession>
<dbReference type="GO" id="GO:0006355">
    <property type="term" value="P:regulation of DNA-templated transcription"/>
    <property type="evidence" value="ECO:0007669"/>
    <property type="project" value="InterPro"/>
</dbReference>
<reference evidence="2" key="1">
    <citation type="submission" date="2012-05" db="EMBL/GenBank/DDBJ databases">
        <authorList>
            <person name="Krishnakumar V."/>
            <person name="Cheung F."/>
            <person name="Xiao Y."/>
            <person name="Chan A."/>
            <person name="Moskal W.A."/>
            <person name="Town C.D."/>
        </authorList>
    </citation>
    <scope>NUCLEOTIDE SEQUENCE</scope>
</reference>
<protein>
    <recommendedName>
        <fullName evidence="3">Protein LNK1</fullName>
    </recommendedName>
</protein>
<dbReference type="GO" id="GO:0007623">
    <property type="term" value="P:circadian rhythm"/>
    <property type="evidence" value="ECO:0007669"/>
    <property type="project" value="InterPro"/>
</dbReference>
<dbReference type="EMBL" id="BT138282">
    <property type="protein sequence ID" value="AFK38077.1"/>
    <property type="molecule type" value="mRNA"/>
</dbReference>
<feature type="region of interest" description="Disordered" evidence="1">
    <location>
        <begin position="154"/>
        <end position="182"/>
    </location>
</feature>
<evidence type="ECO:0008006" key="3">
    <source>
        <dbReference type="Google" id="ProtNLM"/>
    </source>
</evidence>
<evidence type="ECO:0000256" key="1">
    <source>
        <dbReference type="SAM" id="MobiDB-lite"/>
    </source>
</evidence>
<dbReference type="PANTHER" id="PTHR33334">
    <property type="entry name" value="PROTEIN LNK1"/>
    <property type="match status" value="1"/>
</dbReference>
<name>I3SCT5_LOTJA</name>
<dbReference type="InterPro" id="IPR039928">
    <property type="entry name" value="LNK"/>
</dbReference>
<dbReference type="PANTHER" id="PTHR33334:SF16">
    <property type="entry name" value="SIALOPHOSPHOPROTEIN-LIKE PROTEIN, PUTATIVE-RELATED"/>
    <property type="match status" value="1"/>
</dbReference>
<sequence length="182" mass="20039">MANEIPFPSPGSGKQVAHQFENENEGHSEVQGVSLGFSPEMDSSTVQESSPMNSSLDRTSLEATSFSHLQQALDQLDIRTKLCIRDSLYRLAKSAEQRHDNVNTNGYIGDDSEACQAMSVQDPSRCTGFMDIEIDTNPIDRSIAHLLFHRPSEPSTLLPNHTVPSKSSAQDTWISDQSTSKD</sequence>
<organism evidence="2">
    <name type="scientific">Lotus japonicus</name>
    <name type="common">Lotus corniculatus var. japonicus</name>
    <dbReference type="NCBI Taxonomy" id="34305"/>
    <lineage>
        <taxon>Eukaryota</taxon>
        <taxon>Viridiplantae</taxon>
        <taxon>Streptophyta</taxon>
        <taxon>Embryophyta</taxon>
        <taxon>Tracheophyta</taxon>
        <taxon>Spermatophyta</taxon>
        <taxon>Magnoliopsida</taxon>
        <taxon>eudicotyledons</taxon>
        <taxon>Gunneridae</taxon>
        <taxon>Pentapetalae</taxon>
        <taxon>rosids</taxon>
        <taxon>fabids</taxon>
        <taxon>Fabales</taxon>
        <taxon>Fabaceae</taxon>
        <taxon>Papilionoideae</taxon>
        <taxon>50 kb inversion clade</taxon>
        <taxon>NPAAA clade</taxon>
        <taxon>Hologalegina</taxon>
        <taxon>robinioid clade</taxon>
        <taxon>Loteae</taxon>
        <taxon>Lotus</taxon>
    </lineage>
</organism>
<dbReference type="AlphaFoldDB" id="I3SCT5"/>